<reference evidence="1 2" key="1">
    <citation type="submission" date="2018-06" db="EMBL/GenBank/DDBJ databases">
        <title>Pedobacter endophyticus sp. nov., an endophytic bacterium isolated from a leaf of Triticum aestivum.</title>
        <authorList>
            <person name="Zhang L."/>
        </authorList>
    </citation>
    <scope>NUCLEOTIDE SEQUENCE [LARGE SCALE GENOMIC DNA]</scope>
    <source>
        <strain evidence="1 2">CM134L-2</strain>
    </source>
</reference>
<protein>
    <submittedName>
        <fullName evidence="1">Uncharacterized protein</fullName>
    </submittedName>
</protein>
<proteinExistence type="predicted"/>
<accession>A0A443YRJ5</accession>
<sequence length="168" mass="19427">MMKGKIRLCYRKIITIESMSTWERLVFTDSFTEFKMQAQYYNQAGKYNTFAQLLQNAPNANQLHFLVSGAIVGYVKQLNGIVPDVTNNLGLLFLTFDQFRFEIVNSDLKDIDKHVVAINFYSDELNYLAQIDQYLLTSKTNQNTENMGETLTDLFTISPYLSIYSIQQ</sequence>
<keyword evidence="2" id="KW-1185">Reference proteome</keyword>
<dbReference type="OrthoDB" id="793934at2"/>
<dbReference type="EMBL" id="SAYW01000004">
    <property type="protein sequence ID" value="RWU06383.1"/>
    <property type="molecule type" value="Genomic_DNA"/>
</dbReference>
<evidence type="ECO:0000313" key="1">
    <source>
        <dbReference type="EMBL" id="RWU06383.1"/>
    </source>
</evidence>
<gene>
    <name evidence="1" type="ORF">DPV69_13935</name>
</gene>
<name>A0A443YRJ5_9SPHI</name>
<organism evidence="1 2">
    <name type="scientific">Pedobacter chitinilyticus</name>
    <dbReference type="NCBI Taxonomy" id="2233776"/>
    <lineage>
        <taxon>Bacteria</taxon>
        <taxon>Pseudomonadati</taxon>
        <taxon>Bacteroidota</taxon>
        <taxon>Sphingobacteriia</taxon>
        <taxon>Sphingobacteriales</taxon>
        <taxon>Sphingobacteriaceae</taxon>
        <taxon>Pedobacter</taxon>
    </lineage>
</organism>
<evidence type="ECO:0000313" key="2">
    <source>
        <dbReference type="Proteomes" id="UP000284120"/>
    </source>
</evidence>
<dbReference type="Proteomes" id="UP000284120">
    <property type="component" value="Unassembled WGS sequence"/>
</dbReference>
<dbReference type="AlphaFoldDB" id="A0A443YRJ5"/>
<comment type="caution">
    <text evidence="1">The sequence shown here is derived from an EMBL/GenBank/DDBJ whole genome shotgun (WGS) entry which is preliminary data.</text>
</comment>